<protein>
    <recommendedName>
        <fullName evidence="4">Secreted protein</fullName>
    </recommendedName>
</protein>
<dbReference type="Proteomes" id="UP001282474">
    <property type="component" value="Unassembled WGS sequence"/>
</dbReference>
<comment type="caution">
    <text evidence="2">The sequence shown here is derived from an EMBL/GenBank/DDBJ whole genome shotgun (WGS) entry which is preliminary data.</text>
</comment>
<name>A0ABU4N6W9_9ACTN</name>
<gene>
    <name evidence="2" type="ORF">PV383_46440</name>
</gene>
<evidence type="ECO:0000256" key="1">
    <source>
        <dbReference type="SAM" id="Phobius"/>
    </source>
</evidence>
<keyword evidence="1" id="KW-0812">Transmembrane</keyword>
<organism evidence="2 3">
    <name type="scientific">Streptomyces caniscabiei</name>
    <dbReference type="NCBI Taxonomy" id="2746961"/>
    <lineage>
        <taxon>Bacteria</taxon>
        <taxon>Bacillati</taxon>
        <taxon>Actinomycetota</taxon>
        <taxon>Actinomycetes</taxon>
        <taxon>Kitasatosporales</taxon>
        <taxon>Streptomycetaceae</taxon>
        <taxon>Streptomyces</taxon>
    </lineage>
</organism>
<reference evidence="2 3" key="1">
    <citation type="journal article" date="2023" name="Microb. Genom.">
        <title>Mesoterricola silvestris gen. nov., sp. nov., Mesoterricola sediminis sp. nov., Geothrix oryzae sp. nov., Geothrix edaphica sp. nov., Geothrix rubra sp. nov., and Geothrix limicola sp. nov., six novel members of Acidobacteriota isolated from soils.</title>
        <authorList>
            <person name="Weisberg A.J."/>
            <person name="Pearce E."/>
            <person name="Kramer C.G."/>
            <person name="Chang J.H."/>
            <person name="Clarke C.R."/>
        </authorList>
    </citation>
    <scope>NUCLEOTIDE SEQUENCE [LARGE SCALE GENOMIC DNA]</scope>
    <source>
        <strain evidence="2 3">NE20-4-1</strain>
    </source>
</reference>
<keyword evidence="1" id="KW-0472">Membrane</keyword>
<accession>A0ABU4N6W9</accession>
<keyword evidence="1" id="KW-1133">Transmembrane helix</keyword>
<evidence type="ECO:0000313" key="3">
    <source>
        <dbReference type="Proteomes" id="UP001282474"/>
    </source>
</evidence>
<evidence type="ECO:0000313" key="2">
    <source>
        <dbReference type="EMBL" id="MDX3044547.1"/>
    </source>
</evidence>
<evidence type="ECO:0008006" key="4">
    <source>
        <dbReference type="Google" id="ProtNLM"/>
    </source>
</evidence>
<dbReference type="EMBL" id="JARAWJ010000091">
    <property type="protein sequence ID" value="MDX3044547.1"/>
    <property type="molecule type" value="Genomic_DNA"/>
</dbReference>
<sequence>MKALALGAVLALVWLLFGSPLVTITAVLPVLAEPVTIAFVLGLVARPTVARRRWSR</sequence>
<feature type="transmembrane region" description="Helical" evidence="1">
    <location>
        <begin position="28"/>
        <end position="49"/>
    </location>
</feature>
<dbReference type="RefSeq" id="WP_319686787.1">
    <property type="nucleotide sequence ID" value="NZ_JARAWI010000007.1"/>
</dbReference>
<proteinExistence type="predicted"/>
<keyword evidence="3" id="KW-1185">Reference proteome</keyword>